<evidence type="ECO:0000313" key="3">
    <source>
        <dbReference type="Proteomes" id="UP000321413"/>
    </source>
</evidence>
<feature type="transmembrane region" description="Helical" evidence="1">
    <location>
        <begin position="92"/>
        <end position="112"/>
    </location>
</feature>
<organism evidence="2 3">
    <name type="scientific">Massilia arenae</name>
    <dbReference type="NCBI Taxonomy" id="2603288"/>
    <lineage>
        <taxon>Bacteria</taxon>
        <taxon>Pseudomonadati</taxon>
        <taxon>Pseudomonadota</taxon>
        <taxon>Betaproteobacteria</taxon>
        <taxon>Burkholderiales</taxon>
        <taxon>Oxalobacteraceae</taxon>
        <taxon>Telluria group</taxon>
        <taxon>Massilia</taxon>
    </lineage>
</organism>
<proteinExistence type="predicted"/>
<dbReference type="Proteomes" id="UP000321413">
    <property type="component" value="Unassembled WGS sequence"/>
</dbReference>
<feature type="transmembrane region" description="Helical" evidence="1">
    <location>
        <begin position="431"/>
        <end position="450"/>
    </location>
</feature>
<feature type="transmembrane region" description="Helical" evidence="1">
    <location>
        <begin position="295"/>
        <end position="316"/>
    </location>
</feature>
<feature type="transmembrane region" description="Helical" evidence="1">
    <location>
        <begin position="255"/>
        <end position="275"/>
    </location>
</feature>
<name>A0A5C7G0M2_9BURK</name>
<feature type="transmembrane region" description="Helical" evidence="1">
    <location>
        <begin position="375"/>
        <end position="393"/>
    </location>
</feature>
<dbReference type="EMBL" id="VPFD01000004">
    <property type="protein sequence ID" value="TXG01090.1"/>
    <property type="molecule type" value="Genomic_DNA"/>
</dbReference>
<feature type="transmembrane region" description="Helical" evidence="1">
    <location>
        <begin position="405"/>
        <end position="425"/>
    </location>
</feature>
<evidence type="ECO:0000313" key="2">
    <source>
        <dbReference type="EMBL" id="TXG01090.1"/>
    </source>
</evidence>
<keyword evidence="1" id="KW-0472">Membrane</keyword>
<gene>
    <name evidence="2" type="ORF">FVD38_04350</name>
</gene>
<evidence type="ECO:0000256" key="1">
    <source>
        <dbReference type="SAM" id="Phobius"/>
    </source>
</evidence>
<keyword evidence="1" id="KW-1133">Transmembrane helix</keyword>
<dbReference type="AlphaFoldDB" id="A0A5C7G0M2"/>
<sequence>MSARLALYGLLWRAALAQTHPYAHRIVLWLTPVLSLAAAALAWKVYGLATAASWGVNALCSMVLLTWTWGFLPGAFKLNSPANAQLTPVMRGRLLELAMAVWLPCIAGLALANAGSASDVVLRVVWWMLASLGLALAATGSGAGSVVFLAIWPLMGLPSFIPGWAHAMMAHPAFLPLFAALLVAPGLATIRTIFPRAGDRHWRQLEKRNIWRDKDALRNREDGRFMRWWHARSLRRASGRRDLGAMLLQGSGPGLQVGGIVLGIAGVGLLGLVLVGLMHLGGYRHAAELALKMGWMWGLLPLVLFQMHALLLANLTEAPAGQSLLRLTPAMPATAPQFNRLLASKVLRSSMVAWAMAAATALACSALTGAGVDELLMVACLSGLVLPTLILPLRDHARRSRLNSVLQWLLVLAIAGACLLVGVFGRAILGLPVFSTAAVFAVLLTVVLAARRYRAMIRSPFALPAGRLD</sequence>
<feature type="transmembrane region" description="Helical" evidence="1">
    <location>
        <begin position="124"/>
        <end position="153"/>
    </location>
</feature>
<reference evidence="2 3" key="1">
    <citation type="submission" date="2019-08" db="EMBL/GenBank/DDBJ databases">
        <title>Massilia golmudensis sp. nov., isolated from sand in the Qinghai-Tibetan Plateau.</title>
        <authorList>
            <person name="Zhang B."/>
        </authorList>
    </citation>
    <scope>NUCLEOTIDE SEQUENCE [LARGE SCALE GENOMIC DNA]</scope>
    <source>
        <strain evidence="2 3">GEM5</strain>
    </source>
</reference>
<keyword evidence="3" id="KW-1185">Reference proteome</keyword>
<protein>
    <submittedName>
        <fullName evidence="2">Uncharacterized protein</fullName>
    </submittedName>
</protein>
<comment type="caution">
    <text evidence="2">The sequence shown here is derived from an EMBL/GenBank/DDBJ whole genome shotgun (WGS) entry which is preliminary data.</text>
</comment>
<accession>A0A5C7G0M2</accession>
<keyword evidence="1" id="KW-0812">Transmembrane</keyword>
<feature type="transmembrane region" description="Helical" evidence="1">
    <location>
        <begin position="54"/>
        <end position="72"/>
    </location>
</feature>
<feature type="transmembrane region" description="Helical" evidence="1">
    <location>
        <begin position="351"/>
        <end position="369"/>
    </location>
</feature>
<feature type="transmembrane region" description="Helical" evidence="1">
    <location>
        <begin position="173"/>
        <end position="194"/>
    </location>
</feature>
<feature type="transmembrane region" description="Helical" evidence="1">
    <location>
        <begin position="27"/>
        <end position="47"/>
    </location>
</feature>
<dbReference type="RefSeq" id="WP_147933693.1">
    <property type="nucleotide sequence ID" value="NZ_VPFD01000004.1"/>
</dbReference>